<proteinExistence type="predicted"/>
<reference evidence="1" key="1">
    <citation type="submission" date="2014-09" db="EMBL/GenBank/DDBJ databases">
        <authorList>
            <person name="Magalhaes I.L.F."/>
            <person name="Oliveira U."/>
            <person name="Santos F.R."/>
            <person name="Vidigal T.H.D.A."/>
            <person name="Brescovit A.D."/>
            <person name="Santos A.J."/>
        </authorList>
    </citation>
    <scope>NUCLEOTIDE SEQUENCE</scope>
    <source>
        <tissue evidence="1">Shoot tissue taken approximately 20 cm above the soil surface</tissue>
    </source>
</reference>
<protein>
    <submittedName>
        <fullName evidence="1">Uncharacterized protein</fullName>
    </submittedName>
</protein>
<evidence type="ECO:0000313" key="1">
    <source>
        <dbReference type="EMBL" id="JAD17058.1"/>
    </source>
</evidence>
<dbReference type="EMBL" id="GBRH01280837">
    <property type="protein sequence ID" value="JAD17058.1"/>
    <property type="molecule type" value="Transcribed_RNA"/>
</dbReference>
<dbReference type="AlphaFoldDB" id="A0A0A8XWD7"/>
<accession>A0A0A8XWD7</accession>
<name>A0A0A8XWD7_ARUDO</name>
<sequence length="57" mass="6158">MGRSGTHHTKNVPQCTKISFVVSEYQSRSLCIMGENLTHASFVSTVSASELEIASSL</sequence>
<reference evidence="1" key="2">
    <citation type="journal article" date="2015" name="Data Brief">
        <title>Shoot transcriptome of the giant reed, Arundo donax.</title>
        <authorList>
            <person name="Barrero R.A."/>
            <person name="Guerrero F.D."/>
            <person name="Moolhuijzen P."/>
            <person name="Goolsby J.A."/>
            <person name="Tidwell J."/>
            <person name="Bellgard S.E."/>
            <person name="Bellgard M.I."/>
        </authorList>
    </citation>
    <scope>NUCLEOTIDE SEQUENCE</scope>
    <source>
        <tissue evidence="1">Shoot tissue taken approximately 20 cm above the soil surface</tissue>
    </source>
</reference>
<organism evidence="1">
    <name type="scientific">Arundo donax</name>
    <name type="common">Giant reed</name>
    <name type="synonym">Donax arundinaceus</name>
    <dbReference type="NCBI Taxonomy" id="35708"/>
    <lineage>
        <taxon>Eukaryota</taxon>
        <taxon>Viridiplantae</taxon>
        <taxon>Streptophyta</taxon>
        <taxon>Embryophyta</taxon>
        <taxon>Tracheophyta</taxon>
        <taxon>Spermatophyta</taxon>
        <taxon>Magnoliopsida</taxon>
        <taxon>Liliopsida</taxon>
        <taxon>Poales</taxon>
        <taxon>Poaceae</taxon>
        <taxon>PACMAD clade</taxon>
        <taxon>Arundinoideae</taxon>
        <taxon>Arundineae</taxon>
        <taxon>Arundo</taxon>
    </lineage>
</organism>